<comment type="caution">
    <text evidence="2">The sequence shown here is derived from an EMBL/GenBank/DDBJ whole genome shotgun (WGS) entry which is preliminary data.</text>
</comment>
<dbReference type="Gene3D" id="3.30.710.10">
    <property type="entry name" value="Potassium Channel Kv1.1, Chain A"/>
    <property type="match status" value="1"/>
</dbReference>
<evidence type="ECO:0000313" key="2">
    <source>
        <dbReference type="EMBL" id="THW17678.1"/>
    </source>
</evidence>
<dbReference type="Pfam" id="PF00651">
    <property type="entry name" value="BTB"/>
    <property type="match status" value="1"/>
</dbReference>
<evidence type="ECO:0000259" key="1">
    <source>
        <dbReference type="PROSITE" id="PS50097"/>
    </source>
</evidence>
<evidence type="ECO:0000313" key="3">
    <source>
        <dbReference type="Proteomes" id="UP000308014"/>
    </source>
</evidence>
<protein>
    <recommendedName>
        <fullName evidence="1">BTB domain-containing protein</fullName>
    </recommendedName>
</protein>
<name>A0A4S9K1C5_AURPU</name>
<dbReference type="AlphaFoldDB" id="A0A4S9K1C5"/>
<dbReference type="PROSITE" id="PS50097">
    <property type="entry name" value="BTB"/>
    <property type="match status" value="1"/>
</dbReference>
<feature type="domain" description="BTB" evidence="1">
    <location>
        <begin position="33"/>
        <end position="102"/>
    </location>
</feature>
<organism evidence="2 3">
    <name type="scientific">Aureobasidium pullulans</name>
    <name type="common">Black yeast</name>
    <name type="synonym">Pullularia pullulans</name>
    <dbReference type="NCBI Taxonomy" id="5580"/>
    <lineage>
        <taxon>Eukaryota</taxon>
        <taxon>Fungi</taxon>
        <taxon>Dikarya</taxon>
        <taxon>Ascomycota</taxon>
        <taxon>Pezizomycotina</taxon>
        <taxon>Dothideomycetes</taxon>
        <taxon>Dothideomycetidae</taxon>
        <taxon>Dothideales</taxon>
        <taxon>Saccotheciaceae</taxon>
        <taxon>Aureobasidium</taxon>
    </lineage>
</organism>
<reference evidence="2 3" key="1">
    <citation type="submission" date="2018-10" db="EMBL/GenBank/DDBJ databases">
        <title>Fifty Aureobasidium pullulans genomes reveal a recombining polyextremotolerant generalist.</title>
        <authorList>
            <person name="Gostincar C."/>
            <person name="Turk M."/>
            <person name="Zajc J."/>
            <person name="Gunde-Cimerman N."/>
        </authorList>
    </citation>
    <scope>NUCLEOTIDE SEQUENCE [LARGE SCALE GENOMIC DNA]</scope>
    <source>
        <strain evidence="2 3">EXF-11318</strain>
    </source>
</reference>
<dbReference type="Proteomes" id="UP000308014">
    <property type="component" value="Unassembled WGS sequence"/>
</dbReference>
<dbReference type="CDD" id="cd18186">
    <property type="entry name" value="BTB_POZ_ZBTB_KLHL-like"/>
    <property type="match status" value="1"/>
</dbReference>
<dbReference type="InterPro" id="IPR000210">
    <property type="entry name" value="BTB/POZ_dom"/>
</dbReference>
<dbReference type="EMBL" id="QZAJ01000102">
    <property type="protein sequence ID" value="THW17678.1"/>
    <property type="molecule type" value="Genomic_DNA"/>
</dbReference>
<dbReference type="PANTHER" id="PTHR47843:SF2">
    <property type="entry name" value="BTB DOMAIN-CONTAINING PROTEIN"/>
    <property type="match status" value="1"/>
</dbReference>
<gene>
    <name evidence="2" type="ORF">D6D24_03798</name>
</gene>
<dbReference type="PANTHER" id="PTHR47843">
    <property type="entry name" value="BTB DOMAIN-CONTAINING PROTEIN-RELATED"/>
    <property type="match status" value="1"/>
</dbReference>
<proteinExistence type="predicted"/>
<dbReference type="SUPFAM" id="SSF54695">
    <property type="entry name" value="POZ domain"/>
    <property type="match status" value="1"/>
</dbReference>
<dbReference type="InterPro" id="IPR011333">
    <property type="entry name" value="SKP1/BTB/POZ_sf"/>
</dbReference>
<accession>A0A4S9K1C5</accession>
<sequence>MSLLASDTSTPTLPRIPSKAVSVLSKKPACFGGVVTIEVGAEKKAFVIHKDLLSYYSDYFRAVFNGSFKESVVRKLCLVHEDVDVFDIFNAFVYTNQLRDKNGVIGKDLSTFMLVRLWLFGEQHLVPALQNAAADALMERMAEYDKSPFSIMTHIYALTIDGSPLRRLLIDSQVHRAACNKDHLAKWPQEALVDLAMAFSDRTPTSRRALLDEEVSYRKTCTGGKSQEFDHNLWFHPRPTA</sequence>